<reference evidence="1" key="1">
    <citation type="submission" date="2023-06" db="EMBL/GenBank/DDBJ databases">
        <title>Itaconate inhibition of nontuberculous mycobacteria.</title>
        <authorList>
            <person name="Breen P."/>
            <person name="Zimbric M."/>
            <person name="Caverly L."/>
        </authorList>
    </citation>
    <scope>NUCLEOTIDE SEQUENCE</scope>
    <source>
        <strain evidence="1">FLAC1071</strain>
    </source>
</reference>
<evidence type="ECO:0000313" key="1">
    <source>
        <dbReference type="EMBL" id="MDM3930211.1"/>
    </source>
</evidence>
<dbReference type="EMBL" id="JASZZX010000068">
    <property type="protein sequence ID" value="MDM3930211.1"/>
    <property type="molecule type" value="Genomic_DNA"/>
</dbReference>
<sequence>MGARHEWIDARTERPAWVTTEELLDMMLDDADEVGPHALLVHSGCGDGALICGDGSQLALYLSRAAALLFRRTGASLHRQAFWAGAEELVNGAANDVLARLRLAGIDVDDGSVIATVIALLVNLVVCRAKSHEPVSVESAIGLAWPDEDIATVLGWCSP</sequence>
<accession>A0ABT7PAA4</accession>
<evidence type="ECO:0008006" key="3">
    <source>
        <dbReference type="Google" id="ProtNLM"/>
    </source>
</evidence>
<gene>
    <name evidence="1" type="ORF">QRB35_30205</name>
</gene>
<proteinExistence type="predicted"/>
<dbReference type="RefSeq" id="WP_069953967.1">
    <property type="nucleotide sequence ID" value="NZ_CP012886.2"/>
</dbReference>
<dbReference type="Proteomes" id="UP001529272">
    <property type="component" value="Unassembled WGS sequence"/>
</dbReference>
<protein>
    <recommendedName>
        <fullName evidence="3">TetR family transcriptional regulator</fullName>
    </recommendedName>
</protein>
<reference evidence="1" key="2">
    <citation type="submission" date="2023-06" db="EMBL/GenBank/DDBJ databases">
        <authorList>
            <person name="Spilker T."/>
        </authorList>
    </citation>
    <scope>NUCLEOTIDE SEQUENCE</scope>
    <source>
        <strain evidence="1">FLAC1071</strain>
    </source>
</reference>
<name>A0ABT7PAA4_MYCIT</name>
<organism evidence="1 2">
    <name type="scientific">Mycobacterium intracellulare subsp. chimaera</name>
    <dbReference type="NCBI Taxonomy" id="222805"/>
    <lineage>
        <taxon>Bacteria</taxon>
        <taxon>Bacillati</taxon>
        <taxon>Actinomycetota</taxon>
        <taxon>Actinomycetes</taxon>
        <taxon>Mycobacteriales</taxon>
        <taxon>Mycobacteriaceae</taxon>
        <taxon>Mycobacterium</taxon>
        <taxon>Mycobacterium avium complex (MAC)</taxon>
    </lineage>
</organism>
<comment type="caution">
    <text evidence="1">The sequence shown here is derived from an EMBL/GenBank/DDBJ whole genome shotgun (WGS) entry which is preliminary data.</text>
</comment>
<keyword evidence="2" id="KW-1185">Reference proteome</keyword>
<evidence type="ECO:0000313" key="2">
    <source>
        <dbReference type="Proteomes" id="UP001529272"/>
    </source>
</evidence>